<dbReference type="Pfam" id="PF13230">
    <property type="entry name" value="GATase_4"/>
    <property type="match status" value="1"/>
</dbReference>
<evidence type="ECO:0000313" key="3">
    <source>
        <dbReference type="EMBL" id="MCF2514841.1"/>
    </source>
</evidence>
<organism evidence="3 4">
    <name type="scientific">Sphingomonas cremea</name>
    <dbReference type="NCBI Taxonomy" id="2904799"/>
    <lineage>
        <taxon>Bacteria</taxon>
        <taxon>Pseudomonadati</taxon>
        <taxon>Pseudomonadota</taxon>
        <taxon>Alphaproteobacteria</taxon>
        <taxon>Sphingomonadales</taxon>
        <taxon>Sphingomonadaceae</taxon>
        <taxon>Sphingomonas</taxon>
    </lineage>
</organism>
<evidence type="ECO:0000313" key="4">
    <source>
        <dbReference type="Proteomes" id="UP001139410"/>
    </source>
</evidence>
<dbReference type="CDD" id="cd01908">
    <property type="entry name" value="YafJ"/>
    <property type="match status" value="1"/>
</dbReference>
<dbReference type="EMBL" id="JAKFGM010000002">
    <property type="protein sequence ID" value="MCF2514841.1"/>
    <property type="molecule type" value="Genomic_DNA"/>
</dbReference>
<proteinExistence type="predicted"/>
<keyword evidence="1 3" id="KW-0315">Glutamine amidotransferase</keyword>
<reference evidence="3" key="1">
    <citation type="submission" date="2022-01" db="EMBL/GenBank/DDBJ databases">
        <authorList>
            <person name="Jo J.-H."/>
            <person name="Im W.-T."/>
        </authorList>
    </citation>
    <scope>NUCLEOTIDE SEQUENCE</scope>
    <source>
        <strain evidence="3">G124</strain>
    </source>
</reference>
<dbReference type="PROSITE" id="PS51278">
    <property type="entry name" value="GATASE_TYPE_2"/>
    <property type="match status" value="1"/>
</dbReference>
<dbReference type="InterPro" id="IPR029055">
    <property type="entry name" value="Ntn_hydrolases_N"/>
</dbReference>
<feature type="domain" description="Glutamine amidotransferase type-2" evidence="2">
    <location>
        <begin position="2"/>
        <end position="276"/>
    </location>
</feature>
<dbReference type="InterPro" id="IPR026869">
    <property type="entry name" value="EgtC-like"/>
</dbReference>
<comment type="caution">
    <text evidence="3">The sequence shown here is derived from an EMBL/GenBank/DDBJ whole genome shotgun (WGS) entry which is preliminary data.</text>
</comment>
<dbReference type="InterPro" id="IPR017932">
    <property type="entry name" value="GATase_2_dom"/>
</dbReference>
<dbReference type="PANTHER" id="PTHR43187">
    <property type="entry name" value="GLUTAMINE AMIDOTRANSFERASE DUG3-RELATED"/>
    <property type="match status" value="1"/>
</dbReference>
<name>A0A9X1U556_9SPHN</name>
<sequence length="276" mass="30760">MCRWLAYSGTPLPLEALLYKPKHSLIDQSLHAKLGPNTTNGDGFGVGWYGDDDDPALYKGVDPAWNDQNLREISRQVQSHLIFAHIRASTGSPVQYTNCHPFRHGKWLWMHNGQIANFGLVKRDLTLAIAPDLYPFVKGSSDTETFFFLALTFGLEDDPPLGVERAVGFIEQVCRRAGIDHPVRMSVAVSNGLDVWAFRYSSEGQPPTLYFSTKVSTLREQHPEIPAFQALSDESRMVVSEPLGDLEGAWNELPASSYGVVKLGPDNLKQFTPRND</sequence>
<dbReference type="Proteomes" id="UP001139410">
    <property type="component" value="Unassembled WGS sequence"/>
</dbReference>
<dbReference type="RefSeq" id="WP_235067337.1">
    <property type="nucleotide sequence ID" value="NZ_JAKFGM010000002.1"/>
</dbReference>
<dbReference type="AlphaFoldDB" id="A0A9X1U556"/>
<dbReference type="SUPFAM" id="SSF56235">
    <property type="entry name" value="N-terminal nucleophile aminohydrolases (Ntn hydrolases)"/>
    <property type="match status" value="1"/>
</dbReference>
<evidence type="ECO:0000259" key="2">
    <source>
        <dbReference type="PROSITE" id="PS51278"/>
    </source>
</evidence>
<protein>
    <submittedName>
        <fullName evidence="3">Class II glutamine amidotransferase</fullName>
    </submittedName>
</protein>
<evidence type="ECO:0000256" key="1">
    <source>
        <dbReference type="ARBA" id="ARBA00022962"/>
    </source>
</evidence>
<accession>A0A9X1U556</accession>
<dbReference type="PANTHER" id="PTHR43187:SF1">
    <property type="entry name" value="GLUTAMINE AMIDOTRANSFERASE DUG3-RELATED"/>
    <property type="match status" value="1"/>
</dbReference>
<gene>
    <name evidence="3" type="ORF">LVY65_07160</name>
</gene>
<dbReference type="InterPro" id="IPR052373">
    <property type="entry name" value="Gamma-glu_amide_hydrolase"/>
</dbReference>
<dbReference type="Gene3D" id="3.60.20.10">
    <property type="entry name" value="Glutamine Phosphoribosylpyrophosphate, subunit 1, domain 1"/>
    <property type="match status" value="1"/>
</dbReference>
<keyword evidence="4" id="KW-1185">Reference proteome</keyword>